<dbReference type="GO" id="GO:0008194">
    <property type="term" value="F:UDP-glycosyltransferase activity"/>
    <property type="evidence" value="ECO:0007669"/>
    <property type="project" value="InterPro"/>
</dbReference>
<dbReference type="InterPro" id="IPR010610">
    <property type="entry name" value="EryCIII-like_C"/>
</dbReference>
<evidence type="ECO:0000259" key="5">
    <source>
        <dbReference type="Pfam" id="PF21036"/>
    </source>
</evidence>
<proteinExistence type="inferred from homology"/>
<evidence type="ECO:0000256" key="3">
    <source>
        <dbReference type="ARBA" id="ARBA00022679"/>
    </source>
</evidence>
<evidence type="ECO:0000313" key="6">
    <source>
        <dbReference type="EMBL" id="KFE70440.1"/>
    </source>
</evidence>
<feature type="domain" description="Erythromycin biosynthesis protein CIII-like N-terminal" evidence="5">
    <location>
        <begin position="7"/>
        <end position="139"/>
    </location>
</feature>
<dbReference type="Pfam" id="PF06722">
    <property type="entry name" value="EryCIII-like_C"/>
    <property type="match status" value="1"/>
</dbReference>
<dbReference type="PANTHER" id="PTHR48050">
    <property type="entry name" value="STEROL 3-BETA-GLUCOSYLTRANSFERASE"/>
    <property type="match status" value="1"/>
</dbReference>
<dbReference type="CDD" id="cd03784">
    <property type="entry name" value="GT1_Gtf-like"/>
    <property type="match status" value="1"/>
</dbReference>
<dbReference type="PANTHER" id="PTHR48050:SF13">
    <property type="entry name" value="STEROL 3-BETA-GLUCOSYLTRANSFERASE UGT80A2"/>
    <property type="match status" value="1"/>
</dbReference>
<gene>
    <name evidence="6" type="ORF">DB31_5482</name>
</gene>
<dbReference type="RefSeq" id="WP_052419830.1">
    <property type="nucleotide sequence ID" value="NZ_JMCB01000003.1"/>
</dbReference>
<accession>A0A085WRX7</accession>
<evidence type="ECO:0000313" key="7">
    <source>
        <dbReference type="Proteomes" id="UP000028725"/>
    </source>
</evidence>
<keyword evidence="3 6" id="KW-0808">Transferase</keyword>
<dbReference type="Proteomes" id="UP000028725">
    <property type="component" value="Unassembled WGS sequence"/>
</dbReference>
<dbReference type="InterPro" id="IPR048284">
    <property type="entry name" value="EryCIII-like_N"/>
</dbReference>
<dbReference type="GO" id="GO:0016758">
    <property type="term" value="F:hexosyltransferase activity"/>
    <property type="evidence" value="ECO:0007669"/>
    <property type="project" value="UniProtKB-ARBA"/>
</dbReference>
<organism evidence="6 7">
    <name type="scientific">Hyalangium minutum</name>
    <dbReference type="NCBI Taxonomy" id="394096"/>
    <lineage>
        <taxon>Bacteria</taxon>
        <taxon>Pseudomonadati</taxon>
        <taxon>Myxococcota</taxon>
        <taxon>Myxococcia</taxon>
        <taxon>Myxococcales</taxon>
        <taxon>Cystobacterineae</taxon>
        <taxon>Archangiaceae</taxon>
        <taxon>Hyalangium</taxon>
    </lineage>
</organism>
<comment type="caution">
    <text evidence="6">The sequence shown here is derived from an EMBL/GenBank/DDBJ whole genome shotgun (WGS) entry which is preliminary data.</text>
</comment>
<name>A0A085WRX7_9BACT</name>
<dbReference type="Gene3D" id="3.40.50.2000">
    <property type="entry name" value="Glycogen Phosphorylase B"/>
    <property type="match status" value="2"/>
</dbReference>
<evidence type="ECO:0000259" key="4">
    <source>
        <dbReference type="Pfam" id="PF06722"/>
    </source>
</evidence>
<dbReference type="InterPro" id="IPR050426">
    <property type="entry name" value="Glycosyltransferase_28"/>
</dbReference>
<dbReference type="EMBL" id="JMCB01000003">
    <property type="protein sequence ID" value="KFE70440.1"/>
    <property type="molecule type" value="Genomic_DNA"/>
</dbReference>
<keyword evidence="2" id="KW-0328">Glycosyltransferase</keyword>
<dbReference type="OrthoDB" id="9805366at2"/>
<dbReference type="SUPFAM" id="SSF53756">
    <property type="entry name" value="UDP-Glycosyltransferase/glycogen phosphorylase"/>
    <property type="match status" value="1"/>
</dbReference>
<dbReference type="Pfam" id="PF21036">
    <property type="entry name" value="EryCIII-like_N"/>
    <property type="match status" value="1"/>
</dbReference>
<reference evidence="6 7" key="1">
    <citation type="submission" date="2014-04" db="EMBL/GenBank/DDBJ databases">
        <title>Genome assembly of Hyalangium minutum DSM 14724.</title>
        <authorList>
            <person name="Sharma G."/>
            <person name="Subramanian S."/>
        </authorList>
    </citation>
    <scope>NUCLEOTIDE SEQUENCE [LARGE SCALE GENOMIC DNA]</scope>
    <source>
        <strain evidence="6 7">DSM 14724</strain>
    </source>
</reference>
<evidence type="ECO:0000256" key="1">
    <source>
        <dbReference type="ARBA" id="ARBA00006962"/>
    </source>
</evidence>
<protein>
    <submittedName>
        <fullName evidence="6">Glycosyltransferase</fullName>
    </submittedName>
</protein>
<dbReference type="GO" id="GO:0017000">
    <property type="term" value="P:antibiotic biosynthetic process"/>
    <property type="evidence" value="ECO:0007669"/>
    <property type="project" value="UniProtKB-ARBA"/>
</dbReference>
<dbReference type="InterPro" id="IPR002213">
    <property type="entry name" value="UDP_glucos_trans"/>
</dbReference>
<comment type="similarity">
    <text evidence="1">Belongs to the glycosyltransferase 28 family.</text>
</comment>
<dbReference type="PATRIC" id="fig|394096.3.peg.1962"/>
<sequence length="297" mass="31477">MPSPFAKVADLMTDETIRIARDFRPTLVIYPRLHVLGRLVADLLGVPVVAHSPGLPLDPEARLGSLEWLLLPSTCERQGRTLELTRPAAQIHPTPPSMLSDAFPPGWSTRYVPFNGSGGALPSWLLQPPTRPRVCVTLGSVVPGMGGVGFLKHVVEALAERDVEAVLALGGADLQALGPLPANVRVTGWVPLNELLPSCSAIVHHGGAGTTWTALALGIPQLILPQGADQPDNAEAAQRRGVAVSITPVPETREPIEAALDRVLKDGEMRAAARAVQEEIAGLPSPHDLIERLAALT</sequence>
<keyword evidence="7" id="KW-1185">Reference proteome</keyword>
<dbReference type="FunFam" id="3.40.50.2000:FF:000072">
    <property type="entry name" value="Glycosyl transferase"/>
    <property type="match status" value="1"/>
</dbReference>
<dbReference type="AlphaFoldDB" id="A0A085WRX7"/>
<dbReference type="STRING" id="394096.DB31_5482"/>
<feature type="domain" description="Erythromycin biosynthesis protein CIII-like C-terminal" evidence="4">
    <location>
        <begin position="153"/>
        <end position="296"/>
    </location>
</feature>
<evidence type="ECO:0000256" key="2">
    <source>
        <dbReference type="ARBA" id="ARBA00022676"/>
    </source>
</evidence>